<dbReference type="RefSeq" id="WP_353399325.1">
    <property type="nucleotide sequence ID" value="NZ_BAABWU010000006.1"/>
</dbReference>
<keyword evidence="3" id="KW-1185">Reference proteome</keyword>
<protein>
    <recommendedName>
        <fullName evidence="1">DUF4166 domain-containing protein</fullName>
    </recommendedName>
</protein>
<dbReference type="EMBL" id="BAABWU010000006">
    <property type="protein sequence ID" value="GAA6196470.1"/>
    <property type="molecule type" value="Genomic_DNA"/>
</dbReference>
<accession>A0ABQ0AKS5</accession>
<organism evidence="2 3">
    <name type="scientific">Pseudophaeobacter arcticus</name>
    <dbReference type="NCBI Taxonomy" id="385492"/>
    <lineage>
        <taxon>Bacteria</taxon>
        <taxon>Pseudomonadati</taxon>
        <taxon>Pseudomonadota</taxon>
        <taxon>Alphaproteobacteria</taxon>
        <taxon>Rhodobacterales</taxon>
        <taxon>Paracoccaceae</taxon>
        <taxon>Pseudophaeobacter</taxon>
    </lineage>
</organism>
<reference evidence="2 3" key="1">
    <citation type="submission" date="2024-04" db="EMBL/GenBank/DDBJ databases">
        <title>Draft genome sequence of Pseudophaeobacter arcticus NBRC 116598.</title>
        <authorList>
            <person name="Miyakawa T."/>
            <person name="Kusuya Y."/>
            <person name="Miura T."/>
        </authorList>
    </citation>
    <scope>NUCLEOTIDE SEQUENCE [LARGE SCALE GENOMIC DNA]</scope>
    <source>
        <strain evidence="2 3">SU-CL00105</strain>
    </source>
</reference>
<evidence type="ECO:0000313" key="3">
    <source>
        <dbReference type="Proteomes" id="UP001441944"/>
    </source>
</evidence>
<dbReference type="Pfam" id="PF13761">
    <property type="entry name" value="DUF4166"/>
    <property type="match status" value="1"/>
</dbReference>
<proteinExistence type="predicted"/>
<sequence length="178" mass="19227">MSDAFGRIIAEQGLAVPATVARFHVAGSGRYRGRADITSGNLLARLIVRLAGFPAPGRDVDFEISTTPHGGGHVWTRRFGTRKTRSYLRYDSRHACAVEQFGPVAIRMGVQMQGEVLAVQVLGATFLGLPLPRLLTPQSASSEFQTPDGGFGFDISASLPLIGLLIRYQGSFDVPELR</sequence>
<evidence type="ECO:0000313" key="2">
    <source>
        <dbReference type="EMBL" id="GAA6196470.1"/>
    </source>
</evidence>
<evidence type="ECO:0000259" key="1">
    <source>
        <dbReference type="Pfam" id="PF13761"/>
    </source>
</evidence>
<dbReference type="Proteomes" id="UP001441944">
    <property type="component" value="Unassembled WGS sequence"/>
</dbReference>
<comment type="caution">
    <text evidence="2">The sequence shown here is derived from an EMBL/GenBank/DDBJ whole genome shotgun (WGS) entry which is preliminary data.</text>
</comment>
<feature type="domain" description="DUF4166" evidence="1">
    <location>
        <begin position="19"/>
        <end position="172"/>
    </location>
</feature>
<dbReference type="InterPro" id="IPR025311">
    <property type="entry name" value="DUF4166"/>
</dbReference>
<gene>
    <name evidence="2" type="ORF">NBRC116598_19140</name>
</gene>
<name>A0ABQ0AKS5_9RHOB</name>